<dbReference type="AlphaFoldDB" id="A0A7W7G9H8"/>
<comment type="caution">
    <text evidence="5">The sequence shown here is derived from an EMBL/GenBank/DDBJ whole genome shotgun (WGS) entry which is preliminary data.</text>
</comment>
<organism evidence="5 6">
    <name type="scientific">Sphaerisporangium siamense</name>
    <dbReference type="NCBI Taxonomy" id="795645"/>
    <lineage>
        <taxon>Bacteria</taxon>
        <taxon>Bacillati</taxon>
        <taxon>Actinomycetota</taxon>
        <taxon>Actinomycetes</taxon>
        <taxon>Streptosporangiales</taxon>
        <taxon>Streptosporangiaceae</taxon>
        <taxon>Sphaerisporangium</taxon>
    </lineage>
</organism>
<dbReference type="InterPro" id="IPR016032">
    <property type="entry name" value="Sig_transdc_resp-reg_C-effctor"/>
</dbReference>
<dbReference type="PROSITE" id="PS50043">
    <property type="entry name" value="HTH_LUXR_2"/>
    <property type="match status" value="1"/>
</dbReference>
<dbReference type="InterPro" id="IPR036388">
    <property type="entry name" value="WH-like_DNA-bd_sf"/>
</dbReference>
<dbReference type="PANTHER" id="PTHR44688:SF16">
    <property type="entry name" value="DNA-BINDING TRANSCRIPTIONAL ACTIVATOR DEVR_DOSR"/>
    <property type="match status" value="1"/>
</dbReference>
<dbReference type="Pfam" id="PF00196">
    <property type="entry name" value="GerE"/>
    <property type="match status" value="1"/>
</dbReference>
<dbReference type="PRINTS" id="PR00038">
    <property type="entry name" value="HTHLUXR"/>
</dbReference>
<dbReference type="PROSITE" id="PS00622">
    <property type="entry name" value="HTH_LUXR_1"/>
    <property type="match status" value="1"/>
</dbReference>
<feature type="domain" description="HTH luxR-type" evidence="4">
    <location>
        <begin position="121"/>
        <end position="186"/>
    </location>
</feature>
<keyword evidence="3" id="KW-0804">Transcription</keyword>
<name>A0A7W7G9H8_9ACTN</name>
<evidence type="ECO:0000313" key="5">
    <source>
        <dbReference type="EMBL" id="MBB4700615.1"/>
    </source>
</evidence>
<keyword evidence="6" id="KW-1185">Reference proteome</keyword>
<dbReference type="CDD" id="cd06170">
    <property type="entry name" value="LuxR_C_like"/>
    <property type="match status" value="1"/>
</dbReference>
<evidence type="ECO:0000313" key="6">
    <source>
        <dbReference type="Proteomes" id="UP000542210"/>
    </source>
</evidence>
<reference evidence="5 6" key="1">
    <citation type="submission" date="2020-08" db="EMBL/GenBank/DDBJ databases">
        <title>Sequencing the genomes of 1000 actinobacteria strains.</title>
        <authorList>
            <person name="Klenk H.-P."/>
        </authorList>
    </citation>
    <scope>NUCLEOTIDE SEQUENCE [LARGE SCALE GENOMIC DNA]</scope>
    <source>
        <strain evidence="5 6">DSM 45784</strain>
    </source>
</reference>
<dbReference type="InterPro" id="IPR000792">
    <property type="entry name" value="Tscrpt_reg_LuxR_C"/>
</dbReference>
<dbReference type="GO" id="GO:0006355">
    <property type="term" value="P:regulation of DNA-templated transcription"/>
    <property type="evidence" value="ECO:0007669"/>
    <property type="project" value="InterPro"/>
</dbReference>
<keyword evidence="2 5" id="KW-0238">DNA-binding</keyword>
<dbReference type="SUPFAM" id="SSF46894">
    <property type="entry name" value="C-terminal effector domain of the bipartite response regulators"/>
    <property type="match status" value="1"/>
</dbReference>
<dbReference type="SMART" id="SM00421">
    <property type="entry name" value="HTH_LUXR"/>
    <property type="match status" value="1"/>
</dbReference>
<gene>
    <name evidence="5" type="ORF">BJ982_002159</name>
</gene>
<sequence length="192" mass="20662">MLTERGPEGKSSADRVRADERVLAALGGPVAADTLRLLWTASLGDATLALELVRGGLECGALERQNQTWRWGGRPGAAARRLAELIESRAEELTGAQLTALETLIKPLAEPLAAISRVRSSHAAEVRLTPREHDVLSLLSAGLSATAIARRLRLSPRTVTKHQERLYRKLGVCDRVNAVLLAQRLGLVSAPS</sequence>
<keyword evidence="1" id="KW-0805">Transcription regulation</keyword>
<evidence type="ECO:0000256" key="1">
    <source>
        <dbReference type="ARBA" id="ARBA00023015"/>
    </source>
</evidence>
<evidence type="ECO:0000259" key="4">
    <source>
        <dbReference type="PROSITE" id="PS50043"/>
    </source>
</evidence>
<dbReference type="Gene3D" id="1.10.10.10">
    <property type="entry name" value="Winged helix-like DNA-binding domain superfamily/Winged helix DNA-binding domain"/>
    <property type="match status" value="1"/>
</dbReference>
<proteinExistence type="predicted"/>
<evidence type="ECO:0000256" key="3">
    <source>
        <dbReference type="ARBA" id="ARBA00023163"/>
    </source>
</evidence>
<dbReference type="GO" id="GO:0003677">
    <property type="term" value="F:DNA binding"/>
    <property type="evidence" value="ECO:0007669"/>
    <property type="project" value="UniProtKB-KW"/>
</dbReference>
<dbReference type="EMBL" id="JACHND010000001">
    <property type="protein sequence ID" value="MBB4700615.1"/>
    <property type="molecule type" value="Genomic_DNA"/>
</dbReference>
<protein>
    <submittedName>
        <fullName evidence="5">DNA-binding CsgD family transcriptional regulator</fullName>
    </submittedName>
</protein>
<dbReference type="Proteomes" id="UP000542210">
    <property type="component" value="Unassembled WGS sequence"/>
</dbReference>
<dbReference type="RefSeq" id="WP_184879015.1">
    <property type="nucleotide sequence ID" value="NZ_BOOV01000039.1"/>
</dbReference>
<evidence type="ECO:0000256" key="2">
    <source>
        <dbReference type="ARBA" id="ARBA00023125"/>
    </source>
</evidence>
<accession>A0A7W7G9H8</accession>
<dbReference type="PANTHER" id="PTHR44688">
    <property type="entry name" value="DNA-BINDING TRANSCRIPTIONAL ACTIVATOR DEVR_DOSR"/>
    <property type="match status" value="1"/>
</dbReference>